<dbReference type="EMBL" id="RCWJ01000003">
    <property type="protein sequence ID" value="RLQ82667.1"/>
    <property type="molecule type" value="Genomic_DNA"/>
</dbReference>
<proteinExistence type="predicted"/>
<comment type="caution">
    <text evidence="1">The sequence shown here is derived from an EMBL/GenBank/DDBJ whole genome shotgun (WGS) entry which is preliminary data.</text>
</comment>
<gene>
    <name evidence="1" type="ORF">D9V28_11980</name>
</gene>
<accession>A0A3L7IWS6</accession>
<sequence length="159" mass="15069">MAIFAVPAAATAYGPASNGTVVGDVTAGGNVTINFAAGAFVGGESVTFVISGNGGVTIAAFKAATDDAVKTANADGSVGAVAALPTNASGSYNVTATGASGRIGTATLTVAAADAGSGLPNTGSEVPVLALWTAGGALALGAALIAVMTIVRRQRLSQD</sequence>
<name>A0A3L7IWS6_9MICO</name>
<evidence type="ECO:0000313" key="1">
    <source>
        <dbReference type="EMBL" id="RLQ82667.1"/>
    </source>
</evidence>
<dbReference type="AlphaFoldDB" id="A0A3L7IWS6"/>
<protein>
    <recommendedName>
        <fullName evidence="3">LPXTG cell wall anchor domain-containing protein</fullName>
    </recommendedName>
</protein>
<evidence type="ECO:0000313" key="2">
    <source>
        <dbReference type="Proteomes" id="UP000282460"/>
    </source>
</evidence>
<dbReference type="Proteomes" id="UP000282460">
    <property type="component" value="Unassembled WGS sequence"/>
</dbReference>
<reference evidence="1 2" key="1">
    <citation type="submission" date="2018-10" db="EMBL/GenBank/DDBJ databases">
        <authorList>
            <person name="Li J."/>
        </authorList>
    </citation>
    <scope>NUCLEOTIDE SEQUENCE [LARGE SCALE GENOMIC DNA]</scope>
    <source>
        <strain evidence="1 2">ZD1-4</strain>
    </source>
</reference>
<evidence type="ECO:0008006" key="3">
    <source>
        <dbReference type="Google" id="ProtNLM"/>
    </source>
</evidence>
<keyword evidence="2" id="KW-1185">Reference proteome</keyword>
<organism evidence="1 2">
    <name type="scientific">Mycetocola zhadangensis</name>
    <dbReference type="NCBI Taxonomy" id="1164595"/>
    <lineage>
        <taxon>Bacteria</taxon>
        <taxon>Bacillati</taxon>
        <taxon>Actinomycetota</taxon>
        <taxon>Actinomycetes</taxon>
        <taxon>Micrococcales</taxon>
        <taxon>Microbacteriaceae</taxon>
        <taxon>Mycetocola</taxon>
    </lineage>
</organism>